<keyword evidence="8 11" id="KW-0067">ATP-binding</keyword>
<feature type="compositionally biased region" description="Polar residues" evidence="12">
    <location>
        <begin position="300"/>
        <end position="315"/>
    </location>
</feature>
<dbReference type="InterPro" id="IPR000719">
    <property type="entry name" value="Prot_kinase_dom"/>
</dbReference>
<name>A0A674CHZ4_SALTR</name>
<keyword evidence="6 11" id="KW-0547">Nucleotide-binding</keyword>
<dbReference type="GO" id="GO:0055113">
    <property type="term" value="P:epiboly involved in gastrulation with mouth forming second"/>
    <property type="evidence" value="ECO:0007669"/>
    <property type="project" value="Ensembl"/>
</dbReference>
<comment type="catalytic activity">
    <reaction evidence="10">
        <text>L-seryl-[protein] + ATP = O-phospho-L-seryl-[protein] + ADP + H(+)</text>
        <dbReference type="Rhea" id="RHEA:17989"/>
        <dbReference type="Rhea" id="RHEA-COMP:9863"/>
        <dbReference type="Rhea" id="RHEA-COMP:11604"/>
        <dbReference type="ChEBI" id="CHEBI:15378"/>
        <dbReference type="ChEBI" id="CHEBI:29999"/>
        <dbReference type="ChEBI" id="CHEBI:30616"/>
        <dbReference type="ChEBI" id="CHEBI:83421"/>
        <dbReference type="ChEBI" id="CHEBI:456216"/>
        <dbReference type="EC" id="2.7.11.1"/>
    </reaction>
</comment>
<gene>
    <name evidence="14" type="primary">MAPKAPK2</name>
</gene>
<dbReference type="Ensembl" id="ENSSTUT00000088404.1">
    <property type="protein sequence ID" value="ENSSTUP00000083109.1"/>
    <property type="gene ID" value="ENSSTUG00000036499.1"/>
</dbReference>
<dbReference type="Pfam" id="PF00069">
    <property type="entry name" value="Pkinase"/>
    <property type="match status" value="1"/>
</dbReference>
<evidence type="ECO:0000256" key="12">
    <source>
        <dbReference type="SAM" id="MobiDB-lite"/>
    </source>
</evidence>
<dbReference type="SMART" id="SM00220">
    <property type="entry name" value="S_TKc"/>
    <property type="match status" value="1"/>
</dbReference>
<dbReference type="AlphaFoldDB" id="A0A674CHZ4"/>
<dbReference type="InterPro" id="IPR027442">
    <property type="entry name" value="MAPKAPK_C"/>
</dbReference>
<dbReference type="GeneTree" id="ENSGT00940000157261"/>
<evidence type="ECO:0000313" key="14">
    <source>
        <dbReference type="Ensembl" id="ENSSTUP00000083109.1"/>
    </source>
</evidence>
<keyword evidence="15" id="KW-1185">Reference proteome</keyword>
<evidence type="ECO:0000313" key="15">
    <source>
        <dbReference type="Proteomes" id="UP000472277"/>
    </source>
</evidence>
<dbReference type="PANTHER" id="PTHR24347">
    <property type="entry name" value="SERINE/THREONINE-PROTEIN KINASE"/>
    <property type="match status" value="1"/>
</dbReference>
<protein>
    <recommendedName>
        <fullName evidence="2">non-specific serine/threonine protein kinase</fullName>
        <ecNumber evidence="2">2.7.11.1</ecNumber>
    </recommendedName>
</protein>
<dbReference type="EC" id="2.7.11.1" evidence="2"/>
<reference evidence="14" key="1">
    <citation type="submission" date="2025-08" db="UniProtKB">
        <authorList>
            <consortium name="Ensembl"/>
        </authorList>
    </citation>
    <scope>IDENTIFICATION</scope>
</reference>
<evidence type="ECO:0000256" key="3">
    <source>
        <dbReference type="ARBA" id="ARBA00022527"/>
    </source>
</evidence>
<evidence type="ECO:0000256" key="6">
    <source>
        <dbReference type="ARBA" id="ARBA00022741"/>
    </source>
</evidence>
<dbReference type="Gene3D" id="4.10.1170.10">
    <property type="entry name" value="MAP kinase activated protein kinase 2"/>
    <property type="match status" value="1"/>
</dbReference>
<evidence type="ECO:0000256" key="2">
    <source>
        <dbReference type="ARBA" id="ARBA00012513"/>
    </source>
</evidence>
<keyword evidence="3" id="KW-0723">Serine/threonine-protein kinase</keyword>
<evidence type="ECO:0000256" key="5">
    <source>
        <dbReference type="ARBA" id="ARBA00022679"/>
    </source>
</evidence>
<evidence type="ECO:0000256" key="9">
    <source>
        <dbReference type="ARBA" id="ARBA00047899"/>
    </source>
</evidence>
<keyword evidence="4" id="KW-0597">Phosphoprotein</keyword>
<feature type="region of interest" description="Disordered" evidence="12">
    <location>
        <begin position="1"/>
        <end position="30"/>
    </location>
</feature>
<keyword evidence="7" id="KW-0418">Kinase</keyword>
<dbReference type="FunFam" id="4.10.1170.10:FF:000001">
    <property type="entry name" value="MAP kinase-activated protein kinase 3"/>
    <property type="match status" value="1"/>
</dbReference>
<dbReference type="PROSITE" id="PS00107">
    <property type="entry name" value="PROTEIN_KINASE_ATP"/>
    <property type="match status" value="1"/>
</dbReference>
<dbReference type="InterPro" id="IPR011009">
    <property type="entry name" value="Kinase-like_dom_sf"/>
</dbReference>
<accession>A0A674CHZ4</accession>
<evidence type="ECO:0000256" key="7">
    <source>
        <dbReference type="ARBA" id="ARBA00022777"/>
    </source>
</evidence>
<dbReference type="GO" id="GO:0004674">
    <property type="term" value="F:protein serine/threonine kinase activity"/>
    <property type="evidence" value="ECO:0007669"/>
    <property type="project" value="UniProtKB-KW"/>
</dbReference>
<organism evidence="14 15">
    <name type="scientific">Salmo trutta</name>
    <name type="common">Brown trout</name>
    <dbReference type="NCBI Taxonomy" id="8032"/>
    <lineage>
        <taxon>Eukaryota</taxon>
        <taxon>Metazoa</taxon>
        <taxon>Chordata</taxon>
        <taxon>Craniata</taxon>
        <taxon>Vertebrata</taxon>
        <taxon>Euteleostomi</taxon>
        <taxon>Actinopterygii</taxon>
        <taxon>Neopterygii</taxon>
        <taxon>Teleostei</taxon>
        <taxon>Protacanthopterygii</taxon>
        <taxon>Salmoniformes</taxon>
        <taxon>Salmonidae</taxon>
        <taxon>Salmoninae</taxon>
        <taxon>Salmo</taxon>
    </lineage>
</organism>
<evidence type="ECO:0000256" key="8">
    <source>
        <dbReference type="ARBA" id="ARBA00022840"/>
    </source>
</evidence>
<dbReference type="GO" id="GO:0005524">
    <property type="term" value="F:ATP binding"/>
    <property type="evidence" value="ECO:0007669"/>
    <property type="project" value="UniProtKB-UniRule"/>
</dbReference>
<evidence type="ECO:0000256" key="4">
    <source>
        <dbReference type="ARBA" id="ARBA00022553"/>
    </source>
</evidence>
<reference evidence="14" key="2">
    <citation type="submission" date="2025-09" db="UniProtKB">
        <authorList>
            <consortium name="Ensembl"/>
        </authorList>
    </citation>
    <scope>IDENTIFICATION</scope>
</reference>
<feature type="region of interest" description="Disordered" evidence="12">
    <location>
        <begin position="295"/>
        <end position="315"/>
    </location>
</feature>
<dbReference type="Gene3D" id="3.30.200.20">
    <property type="entry name" value="Phosphorylase Kinase, domain 1"/>
    <property type="match status" value="1"/>
</dbReference>
<feature type="binding site" evidence="11">
    <location>
        <position position="82"/>
    </location>
    <ligand>
        <name>ATP</name>
        <dbReference type="ChEBI" id="CHEBI:30616"/>
    </ligand>
</feature>
<evidence type="ECO:0000259" key="13">
    <source>
        <dbReference type="SMART" id="SM00220"/>
    </source>
</evidence>
<keyword evidence="5" id="KW-0808">Transferase</keyword>
<sequence length="315" mass="36203">MLSNTGTQPLFPPAQGPANPVGQPNPVPSGHLSQFHVKPTLQIKKNAITDEYKVTSQVLGHGINGRVLEIFHKKSGDKYALKMLQDCAKARREVDLHGRASPCSTIVRIVDVFENLYQGRKCLLIVMEWWVLRYILTNTQMWDKKKKTGLCGKFERDSGVIMYILLCGYPPFYSNHGLAISPGMKKRIRMGQYEFPNPEWSDVSEEAKQLIRTLLKTEPTQRMTITEFMNHPWINQSMEVPQIPLHTRRVLIEERDAWEDLREEMNSALATMRVDYEQVKIKTMEESSNPLLMKRRKKIQSSTNHTVPDTQTPAL</sequence>
<dbReference type="OMA" id="IVMEXPE"/>
<comment type="catalytic activity">
    <reaction evidence="9">
        <text>L-threonyl-[protein] + ATP = O-phospho-L-threonyl-[protein] + ADP + H(+)</text>
        <dbReference type="Rhea" id="RHEA:46608"/>
        <dbReference type="Rhea" id="RHEA-COMP:11060"/>
        <dbReference type="Rhea" id="RHEA-COMP:11605"/>
        <dbReference type="ChEBI" id="CHEBI:15378"/>
        <dbReference type="ChEBI" id="CHEBI:30013"/>
        <dbReference type="ChEBI" id="CHEBI:30616"/>
        <dbReference type="ChEBI" id="CHEBI:61977"/>
        <dbReference type="ChEBI" id="CHEBI:456216"/>
        <dbReference type="EC" id="2.7.11.1"/>
    </reaction>
</comment>
<evidence type="ECO:0000256" key="11">
    <source>
        <dbReference type="PROSITE-ProRule" id="PRU10141"/>
    </source>
</evidence>
<evidence type="ECO:0000256" key="1">
    <source>
        <dbReference type="ARBA" id="ARBA00006692"/>
    </source>
</evidence>
<dbReference type="FunFam" id="3.30.200.20:FF:000156">
    <property type="entry name" value="MAP kinase-activated protein kinase 3"/>
    <property type="match status" value="1"/>
</dbReference>
<dbReference type="InterPro" id="IPR017441">
    <property type="entry name" value="Protein_kinase_ATP_BS"/>
</dbReference>
<dbReference type="Gene3D" id="1.10.510.10">
    <property type="entry name" value="Transferase(Phosphotransferase) domain 1"/>
    <property type="match status" value="1"/>
</dbReference>
<comment type="similarity">
    <text evidence="1">Belongs to the protein kinase superfamily. CAMK Ser/Thr protein kinase family.</text>
</comment>
<evidence type="ECO:0000256" key="10">
    <source>
        <dbReference type="ARBA" id="ARBA00048679"/>
    </source>
</evidence>
<dbReference type="InParanoid" id="A0A674CHZ4"/>
<dbReference type="SUPFAM" id="SSF56112">
    <property type="entry name" value="Protein kinase-like (PK-like)"/>
    <property type="match status" value="1"/>
</dbReference>
<dbReference type="Proteomes" id="UP000472277">
    <property type="component" value="Chromosome 16"/>
</dbReference>
<proteinExistence type="inferred from homology"/>
<feature type="domain" description="Protein kinase" evidence="13">
    <location>
        <begin position="53"/>
        <end position="234"/>
    </location>
</feature>